<organism evidence="1 2">
    <name type="scientific">Lindgomyces ingoldianus</name>
    <dbReference type="NCBI Taxonomy" id="673940"/>
    <lineage>
        <taxon>Eukaryota</taxon>
        <taxon>Fungi</taxon>
        <taxon>Dikarya</taxon>
        <taxon>Ascomycota</taxon>
        <taxon>Pezizomycotina</taxon>
        <taxon>Dothideomycetes</taxon>
        <taxon>Pleosporomycetidae</taxon>
        <taxon>Pleosporales</taxon>
        <taxon>Lindgomycetaceae</taxon>
        <taxon>Lindgomyces</taxon>
    </lineage>
</organism>
<comment type="caution">
    <text evidence="1">The sequence shown here is derived from an EMBL/GenBank/DDBJ whole genome shotgun (WGS) entry which is preliminary data.</text>
</comment>
<keyword evidence="2" id="KW-1185">Reference proteome</keyword>
<protein>
    <submittedName>
        <fullName evidence="1">Uncharacterized protein</fullName>
    </submittedName>
</protein>
<dbReference type="EMBL" id="MU003509">
    <property type="protein sequence ID" value="KAF2469958.1"/>
    <property type="molecule type" value="Genomic_DNA"/>
</dbReference>
<dbReference type="Proteomes" id="UP000799755">
    <property type="component" value="Unassembled WGS sequence"/>
</dbReference>
<gene>
    <name evidence="1" type="ORF">BDR25DRAFT_355685</name>
</gene>
<accession>A0ACB6QTR4</accession>
<evidence type="ECO:0000313" key="2">
    <source>
        <dbReference type="Proteomes" id="UP000799755"/>
    </source>
</evidence>
<sequence length="780" mass="88750">MGATANNMRSLHSLLFWKENQSRKYIFTELYSGYQVRHRKLVAPADDTDLTSGGEELRIWTLQGSFSFPSAAQTFVRLTFWEKVSLRHPIKEPLTGLYNASSPFRGQNTRRLLAIHHNANRLPPTERMGNANSRPSIPPNLPNSGISPHFIAEGPSAPVVAAIFTALEHRHYNRYIAAEQTLSHAFSQAATPRDYVSLLVEQSILYMHMGVAGGPPNLRKLAEKVSSLPPGILPPIELLPKQDEARETWDIDSMDLRCVTEVERDLVGLLACTKNRLGKKEAWQALLVGCHRKYSGYTNTQYNMSENEVYIHEVYHKYALAPDGDTGFKARQQAQLFALLSRLVAKNRYDQAISLMQSIDSSGHKRLVHKYFSFKMPSGQCSDVQFRPLYKQILASPSVTKHQFLSVYAYIRIHSQDFSKILDPTGFDQLCTECGDPFEPLRRQLGNDVCQPHMQLSRLLAMKDRCMELVLQHRYLLASFWLKDCANMAIESREMLVFTDIALELGRVYRAMGEPLDHLFLFFKGALPKMKIVRDLEQWDRAVWLAFDLFGNRKDDFWAIASRAHVQFLRIEAFDIKKEALPETPWDDFIKISTALLDDGLSKEEAATLIVSQLATRVMQLKLSLLEEDGAAAAQQGKMAIPQNFCLNMESFAERWCKADEANGHFREAFLKAMCLCYLPLQNIDAAFAPEYAAVTGEKIAIRCYQNFMSSNDTVEGHQLSLKLNEWRRVYTESGRRPLHPYLLELPRMQTPSHMFGTPHIKILAPATDKVEEYGTDMGE</sequence>
<proteinExistence type="predicted"/>
<reference evidence="1" key="1">
    <citation type="journal article" date="2020" name="Stud. Mycol.">
        <title>101 Dothideomycetes genomes: a test case for predicting lifestyles and emergence of pathogens.</title>
        <authorList>
            <person name="Haridas S."/>
            <person name="Albert R."/>
            <person name="Binder M."/>
            <person name="Bloem J."/>
            <person name="Labutti K."/>
            <person name="Salamov A."/>
            <person name="Andreopoulos B."/>
            <person name="Baker S."/>
            <person name="Barry K."/>
            <person name="Bills G."/>
            <person name="Bluhm B."/>
            <person name="Cannon C."/>
            <person name="Castanera R."/>
            <person name="Culley D."/>
            <person name="Daum C."/>
            <person name="Ezra D."/>
            <person name="Gonzalez J."/>
            <person name="Henrissat B."/>
            <person name="Kuo A."/>
            <person name="Liang C."/>
            <person name="Lipzen A."/>
            <person name="Lutzoni F."/>
            <person name="Magnuson J."/>
            <person name="Mondo S."/>
            <person name="Nolan M."/>
            <person name="Ohm R."/>
            <person name="Pangilinan J."/>
            <person name="Park H.-J."/>
            <person name="Ramirez L."/>
            <person name="Alfaro M."/>
            <person name="Sun H."/>
            <person name="Tritt A."/>
            <person name="Yoshinaga Y."/>
            <person name="Zwiers L.-H."/>
            <person name="Turgeon B."/>
            <person name="Goodwin S."/>
            <person name="Spatafora J."/>
            <person name="Crous P."/>
            <person name="Grigoriev I."/>
        </authorList>
    </citation>
    <scope>NUCLEOTIDE SEQUENCE</scope>
    <source>
        <strain evidence="1">ATCC 200398</strain>
    </source>
</reference>
<evidence type="ECO:0000313" key="1">
    <source>
        <dbReference type="EMBL" id="KAF2469958.1"/>
    </source>
</evidence>
<name>A0ACB6QTR4_9PLEO</name>